<evidence type="ECO:0000313" key="1">
    <source>
        <dbReference type="EMBL" id="KRY40140.1"/>
    </source>
</evidence>
<proteinExistence type="predicted"/>
<sequence>MPSSLAWISVTIPMKYLAHIVPNSCINTMSPSFDSCRVLWRHLSWVFRMVIYSCLHIFNSCNGSRCFLGAPACFTHRIPSSPSRKGQCVQGVELSYVRRAPWLLFYRVRNPRSADLHFG</sequence>
<comment type="caution">
    <text evidence="1">The sequence shown here is derived from an EMBL/GenBank/DDBJ whole genome shotgun (WGS) entry which is preliminary data.</text>
</comment>
<dbReference type="AlphaFoldDB" id="A0A0V1BTX6"/>
<gene>
    <name evidence="1" type="ORF">T01_8967</name>
</gene>
<evidence type="ECO:0000313" key="2">
    <source>
        <dbReference type="Proteomes" id="UP000054776"/>
    </source>
</evidence>
<keyword evidence="2" id="KW-1185">Reference proteome</keyword>
<dbReference type="EMBL" id="JYDH01000014">
    <property type="protein sequence ID" value="KRY40140.1"/>
    <property type="molecule type" value="Genomic_DNA"/>
</dbReference>
<dbReference type="Proteomes" id="UP000054776">
    <property type="component" value="Unassembled WGS sequence"/>
</dbReference>
<name>A0A0V1BTX6_TRISP</name>
<protein>
    <submittedName>
        <fullName evidence="1">Uncharacterized protein</fullName>
    </submittedName>
</protein>
<reference evidence="1 2" key="1">
    <citation type="submission" date="2015-01" db="EMBL/GenBank/DDBJ databases">
        <title>Evolution of Trichinella species and genotypes.</title>
        <authorList>
            <person name="Korhonen P.K."/>
            <person name="Edoardo P."/>
            <person name="Giuseppe L.R."/>
            <person name="Gasser R.B."/>
        </authorList>
    </citation>
    <scope>NUCLEOTIDE SEQUENCE [LARGE SCALE GENOMIC DNA]</scope>
    <source>
        <strain evidence="1">ISS3</strain>
    </source>
</reference>
<dbReference type="InParanoid" id="A0A0V1BTX6"/>
<dbReference type="OrthoDB" id="5922091at2759"/>
<accession>A0A0V1BTX6</accession>
<organism evidence="1 2">
    <name type="scientific">Trichinella spiralis</name>
    <name type="common">Trichina worm</name>
    <dbReference type="NCBI Taxonomy" id="6334"/>
    <lineage>
        <taxon>Eukaryota</taxon>
        <taxon>Metazoa</taxon>
        <taxon>Ecdysozoa</taxon>
        <taxon>Nematoda</taxon>
        <taxon>Enoplea</taxon>
        <taxon>Dorylaimia</taxon>
        <taxon>Trichinellida</taxon>
        <taxon>Trichinellidae</taxon>
        <taxon>Trichinella</taxon>
    </lineage>
</organism>